<reference evidence="2 3" key="1">
    <citation type="journal article" date="2018" name="Cell">
        <title>The Chara Genome: Secondary Complexity and Implications for Plant Terrestrialization.</title>
        <authorList>
            <person name="Nishiyama T."/>
            <person name="Sakayama H."/>
            <person name="Vries J.D."/>
            <person name="Buschmann H."/>
            <person name="Saint-Marcoux D."/>
            <person name="Ullrich K.K."/>
            <person name="Haas F.B."/>
            <person name="Vanderstraeten L."/>
            <person name="Becker D."/>
            <person name="Lang D."/>
            <person name="Vosolsobe S."/>
            <person name="Rombauts S."/>
            <person name="Wilhelmsson P.K.I."/>
            <person name="Janitza P."/>
            <person name="Kern R."/>
            <person name="Heyl A."/>
            <person name="Rumpler F."/>
            <person name="Villalobos L.I.A.C."/>
            <person name="Clay J.M."/>
            <person name="Skokan R."/>
            <person name="Toyoda A."/>
            <person name="Suzuki Y."/>
            <person name="Kagoshima H."/>
            <person name="Schijlen E."/>
            <person name="Tajeshwar N."/>
            <person name="Catarino B."/>
            <person name="Hetherington A.J."/>
            <person name="Saltykova A."/>
            <person name="Bonnot C."/>
            <person name="Breuninger H."/>
            <person name="Symeonidi A."/>
            <person name="Radhakrishnan G.V."/>
            <person name="Van Nieuwerburgh F."/>
            <person name="Deforce D."/>
            <person name="Chang C."/>
            <person name="Karol K.G."/>
            <person name="Hedrich R."/>
            <person name="Ulvskov P."/>
            <person name="Glockner G."/>
            <person name="Delwiche C.F."/>
            <person name="Petrasek J."/>
            <person name="Van de Peer Y."/>
            <person name="Friml J."/>
            <person name="Beilby M."/>
            <person name="Dolan L."/>
            <person name="Kohara Y."/>
            <person name="Sugano S."/>
            <person name="Fujiyama A."/>
            <person name="Delaux P.-M."/>
            <person name="Quint M."/>
            <person name="TheiBen G."/>
            <person name="Hagemann M."/>
            <person name="Harholt J."/>
            <person name="Dunand C."/>
            <person name="Zachgo S."/>
            <person name="Langdale J."/>
            <person name="Maumus F."/>
            <person name="Straeten D.V.D."/>
            <person name="Gould S.B."/>
            <person name="Rensing S.A."/>
        </authorList>
    </citation>
    <scope>NUCLEOTIDE SEQUENCE [LARGE SCALE GENOMIC DNA]</scope>
    <source>
        <strain evidence="2 3">S276</strain>
    </source>
</reference>
<protein>
    <recommendedName>
        <fullName evidence="4">SMP-30/Gluconolactonase/LRE-like region domain-containing protein</fullName>
    </recommendedName>
</protein>
<dbReference type="SUPFAM" id="SSF75011">
    <property type="entry name" value="3-carboxy-cis,cis-mucoante lactonizing enzyme"/>
    <property type="match status" value="1"/>
</dbReference>
<feature type="chain" id="PRO_5017358218" description="SMP-30/Gluconolactonase/LRE-like region domain-containing protein" evidence="1">
    <location>
        <begin position="38"/>
        <end position="396"/>
    </location>
</feature>
<organism evidence="2 3">
    <name type="scientific">Chara braunii</name>
    <name type="common">Braun's stonewort</name>
    <dbReference type="NCBI Taxonomy" id="69332"/>
    <lineage>
        <taxon>Eukaryota</taxon>
        <taxon>Viridiplantae</taxon>
        <taxon>Streptophyta</taxon>
        <taxon>Charophyceae</taxon>
        <taxon>Charales</taxon>
        <taxon>Characeae</taxon>
        <taxon>Chara</taxon>
    </lineage>
</organism>
<feature type="signal peptide" evidence="1">
    <location>
        <begin position="1"/>
        <end position="37"/>
    </location>
</feature>
<evidence type="ECO:0008006" key="4">
    <source>
        <dbReference type="Google" id="ProtNLM"/>
    </source>
</evidence>
<comment type="caution">
    <text evidence="2">The sequence shown here is derived from an EMBL/GenBank/DDBJ whole genome shotgun (WGS) entry which is preliminary data.</text>
</comment>
<dbReference type="EMBL" id="BFEA01000983">
    <property type="protein sequence ID" value="GBG91995.1"/>
    <property type="molecule type" value="Genomic_DNA"/>
</dbReference>
<sequence length="396" mass="42604">MSLPLSVFRHRPRRPLACPLFVLVMLFAACIGQGAKGTRPDNICSGDILPSIVREGEGDVSGVVTPKELGCKVLNRLLQPDESPIAADRRVMWHQPVKPFLPSINTSCYSALRDVVFASNSTKSYFVLDDYCVLGEQPRAIDIRRLSIRKADLLEQANQGPKSLAENEVNQVITYWWPSAESAGGAAASPFVLHVSTDPTISMAISWGMDLTASGAHLIVGTSPTGTAGDKPTITAISTTNGSHVSVTAPADVYSGVSFNPNRTHLFVADIVHPIKILSTAVGESGLPINSSKEWRTINELSSRGDLNVSDVSFRRQTFVADGRCDVVATADGCNIFATDGKLGLLRWLKLDSPCSTAHSVVTVAAIPDDRFHGLALHEYGGELFLFVGGNLFKFK</sequence>
<proteinExistence type="predicted"/>
<name>A0A388MBW1_CHABU</name>
<dbReference type="AlphaFoldDB" id="A0A388MBW1"/>
<keyword evidence="3" id="KW-1185">Reference proteome</keyword>
<dbReference type="Gramene" id="GBG91995">
    <property type="protein sequence ID" value="GBG91995"/>
    <property type="gene ID" value="CBR_g54090"/>
</dbReference>
<evidence type="ECO:0000256" key="1">
    <source>
        <dbReference type="SAM" id="SignalP"/>
    </source>
</evidence>
<evidence type="ECO:0000313" key="2">
    <source>
        <dbReference type="EMBL" id="GBG91995.1"/>
    </source>
</evidence>
<accession>A0A388MBW1</accession>
<gene>
    <name evidence="2" type="ORF">CBR_g54090</name>
</gene>
<dbReference type="Proteomes" id="UP000265515">
    <property type="component" value="Unassembled WGS sequence"/>
</dbReference>
<keyword evidence="1" id="KW-0732">Signal</keyword>
<evidence type="ECO:0000313" key="3">
    <source>
        <dbReference type="Proteomes" id="UP000265515"/>
    </source>
</evidence>